<evidence type="ECO:0000256" key="1">
    <source>
        <dbReference type="ARBA" id="ARBA00022884"/>
    </source>
</evidence>
<gene>
    <name evidence="3" type="ORF">SDC9_21419</name>
</gene>
<dbReference type="AlphaFoldDB" id="A0A644U9R7"/>
<name>A0A644U9R7_9ZZZZ</name>
<reference evidence="3" key="1">
    <citation type="submission" date="2019-08" db="EMBL/GenBank/DDBJ databases">
        <authorList>
            <person name="Kucharzyk K."/>
            <person name="Murdoch R.W."/>
            <person name="Higgins S."/>
            <person name="Loffler F."/>
        </authorList>
    </citation>
    <scope>NUCLEOTIDE SEQUENCE</scope>
</reference>
<proteinExistence type="predicted"/>
<dbReference type="InterPro" id="IPR004087">
    <property type="entry name" value="KH_dom"/>
</dbReference>
<comment type="caution">
    <text evidence="3">The sequence shown here is derived from an EMBL/GenBank/DDBJ whole genome shotgun (WGS) entry which is preliminary data.</text>
</comment>
<dbReference type="InterPro" id="IPR055211">
    <property type="entry name" value="KH_PNO1_2nd"/>
</dbReference>
<feature type="domain" description="K Homology" evidence="2">
    <location>
        <begin position="87"/>
        <end position="158"/>
    </location>
</feature>
<accession>A0A644U9R7</accession>
<dbReference type="InterPro" id="IPR036612">
    <property type="entry name" value="KH_dom_type_1_sf"/>
</dbReference>
<organism evidence="3">
    <name type="scientific">bioreactor metagenome</name>
    <dbReference type="NCBI Taxonomy" id="1076179"/>
    <lineage>
        <taxon>unclassified sequences</taxon>
        <taxon>metagenomes</taxon>
        <taxon>ecological metagenomes</taxon>
    </lineage>
</organism>
<evidence type="ECO:0000313" key="3">
    <source>
        <dbReference type="EMBL" id="MPL75593.1"/>
    </source>
</evidence>
<dbReference type="Gene3D" id="3.30.1370.10">
    <property type="entry name" value="K Homology domain, type 1"/>
    <property type="match status" value="2"/>
</dbReference>
<dbReference type="SMART" id="SM00322">
    <property type="entry name" value="KH"/>
    <property type="match status" value="2"/>
</dbReference>
<dbReference type="EMBL" id="VSSQ01000090">
    <property type="protein sequence ID" value="MPL75593.1"/>
    <property type="molecule type" value="Genomic_DNA"/>
</dbReference>
<sequence>MPTTESLKIPLDRLGPLIGLNGAVKKEIESLTGTSLYINSNDGTVVISPTEDMEDPFAVSKTYEIVKSIGKGFHPEKAIQLNNDDYYLEIIELEAYSGESKEELDKQTKRVIGRNGMVINTISELAEISIKIYCNEISLIGNFDNVMLGKKAFVMILNGSKHKSVYEFLKTS</sequence>
<dbReference type="PANTHER" id="PTHR12826:SF13">
    <property type="entry name" value="RNA-BINDING PROTEIN PNO1"/>
    <property type="match status" value="1"/>
</dbReference>
<dbReference type="InterPro" id="IPR004088">
    <property type="entry name" value="KH_dom_type_1"/>
</dbReference>
<dbReference type="PANTHER" id="PTHR12826">
    <property type="entry name" value="RIBONUCLEASE Y"/>
    <property type="match status" value="1"/>
</dbReference>
<dbReference type="NCBIfam" id="TIGR03665">
    <property type="entry name" value="arCOG04150"/>
    <property type="match status" value="1"/>
</dbReference>
<dbReference type="PROSITE" id="PS50084">
    <property type="entry name" value="KH_TYPE_1"/>
    <property type="match status" value="1"/>
</dbReference>
<feature type="domain" description="K Homology" evidence="2">
    <location>
        <begin position="1"/>
        <end position="71"/>
    </location>
</feature>
<dbReference type="SUPFAM" id="SSF54791">
    <property type="entry name" value="Eukaryotic type KH-domain (KH-domain type I)"/>
    <property type="match status" value="2"/>
</dbReference>
<protein>
    <recommendedName>
        <fullName evidence="2">K Homology domain-containing protein</fullName>
    </recommendedName>
</protein>
<dbReference type="Pfam" id="PF22891">
    <property type="entry name" value="KH_PNO1_2nd"/>
    <property type="match status" value="1"/>
</dbReference>
<dbReference type="InterPro" id="IPR019964">
    <property type="entry name" value="KH_domain_protein_archaea"/>
</dbReference>
<evidence type="ECO:0000259" key="2">
    <source>
        <dbReference type="SMART" id="SM00322"/>
    </source>
</evidence>
<keyword evidence="1" id="KW-0694">RNA-binding</keyword>
<dbReference type="Pfam" id="PF00013">
    <property type="entry name" value="KH_1"/>
    <property type="match status" value="1"/>
</dbReference>
<dbReference type="GO" id="GO:0003723">
    <property type="term" value="F:RNA binding"/>
    <property type="evidence" value="ECO:0007669"/>
    <property type="project" value="UniProtKB-KW"/>
</dbReference>